<feature type="domain" description="Rhodanese" evidence="1">
    <location>
        <begin position="25"/>
        <end position="125"/>
    </location>
</feature>
<dbReference type="Gene3D" id="3.40.250.10">
    <property type="entry name" value="Rhodanese-like domain"/>
    <property type="match status" value="1"/>
</dbReference>
<dbReference type="PANTHER" id="PTHR10828">
    <property type="entry name" value="M-PHASE INDUCER PHOSPHATASE DUAL SPECIFICITY PHOSPHATASE CDC25"/>
    <property type="match status" value="1"/>
</dbReference>
<name>A0A0F7SKM7_PHARH</name>
<reference evidence="2" key="1">
    <citation type="submission" date="2014-08" db="EMBL/GenBank/DDBJ databases">
        <authorList>
            <person name="Sharma Rahul"/>
            <person name="Thines Marco"/>
        </authorList>
    </citation>
    <scope>NUCLEOTIDE SEQUENCE</scope>
</reference>
<dbReference type="Pfam" id="PF00581">
    <property type="entry name" value="Rhodanese"/>
    <property type="match status" value="1"/>
</dbReference>
<dbReference type="SUPFAM" id="SSF52821">
    <property type="entry name" value="Rhodanese/Cell cycle control phosphatase"/>
    <property type="match status" value="1"/>
</dbReference>
<dbReference type="InterPro" id="IPR001763">
    <property type="entry name" value="Rhodanese-like_dom"/>
</dbReference>
<protein>
    <submittedName>
        <fullName evidence="2">M-phase inducer phosphatase</fullName>
    </submittedName>
</protein>
<dbReference type="InterPro" id="IPR036873">
    <property type="entry name" value="Rhodanese-like_dom_sf"/>
</dbReference>
<dbReference type="GO" id="GO:0005634">
    <property type="term" value="C:nucleus"/>
    <property type="evidence" value="ECO:0007669"/>
    <property type="project" value="TreeGrafter"/>
</dbReference>
<evidence type="ECO:0000259" key="1">
    <source>
        <dbReference type="PROSITE" id="PS50206"/>
    </source>
</evidence>
<dbReference type="SMART" id="SM00450">
    <property type="entry name" value="RHOD"/>
    <property type="match status" value="1"/>
</dbReference>
<sequence length="136" mass="15381">MTATDSEFNHWDLAALIKSESSATVEKKYAIVDVRDSDFRGGNIPGCFRLPSREANAEKYAQLAVELKDKEHVVFHCVMSQVRGPKAATRYAEALAKAYPESKQEVHILREGFAGFQSKYRKDPELVEKFIKAAWD</sequence>
<dbReference type="PROSITE" id="PS50206">
    <property type="entry name" value="RHODANESE_3"/>
    <property type="match status" value="1"/>
</dbReference>
<dbReference type="AlphaFoldDB" id="A0A0F7SKM7"/>
<accession>A0A0F7SKM7</accession>
<dbReference type="EMBL" id="LN483211">
    <property type="protein sequence ID" value="CDZ97502.1"/>
    <property type="molecule type" value="Genomic_DNA"/>
</dbReference>
<organism evidence="2">
    <name type="scientific">Phaffia rhodozyma</name>
    <name type="common">Yeast</name>
    <name type="synonym">Xanthophyllomyces dendrorhous</name>
    <dbReference type="NCBI Taxonomy" id="264483"/>
    <lineage>
        <taxon>Eukaryota</taxon>
        <taxon>Fungi</taxon>
        <taxon>Dikarya</taxon>
        <taxon>Basidiomycota</taxon>
        <taxon>Agaricomycotina</taxon>
        <taxon>Tremellomycetes</taxon>
        <taxon>Cystofilobasidiales</taxon>
        <taxon>Mrakiaceae</taxon>
        <taxon>Phaffia</taxon>
    </lineage>
</organism>
<dbReference type="GO" id="GO:0005737">
    <property type="term" value="C:cytoplasm"/>
    <property type="evidence" value="ECO:0007669"/>
    <property type="project" value="TreeGrafter"/>
</dbReference>
<proteinExistence type="predicted"/>
<dbReference type="PANTHER" id="PTHR10828:SF38">
    <property type="entry name" value="ARSENICAL-RESISTANCE PROTEIN 2-RELATED"/>
    <property type="match status" value="1"/>
</dbReference>
<dbReference type="GO" id="GO:0004725">
    <property type="term" value="F:protein tyrosine phosphatase activity"/>
    <property type="evidence" value="ECO:0007669"/>
    <property type="project" value="TreeGrafter"/>
</dbReference>
<evidence type="ECO:0000313" key="2">
    <source>
        <dbReference type="EMBL" id="CDZ97502.1"/>
    </source>
</evidence>